<dbReference type="Gene3D" id="1.10.150.170">
    <property type="entry name" value="Putative methyltransferase TM0872, insert domain"/>
    <property type="match status" value="1"/>
</dbReference>
<dbReference type="GO" id="GO:0071424">
    <property type="term" value="F:rRNA (cytosine-N4-)-methyltransferase activity"/>
    <property type="evidence" value="ECO:0007669"/>
    <property type="project" value="UniProtKB-UniRule"/>
</dbReference>
<dbReference type="GO" id="GO:0005737">
    <property type="term" value="C:cytoplasm"/>
    <property type="evidence" value="ECO:0007669"/>
    <property type="project" value="UniProtKB-SubCell"/>
</dbReference>
<dbReference type="GeneID" id="57396454"/>
<evidence type="ECO:0000256" key="2">
    <source>
        <dbReference type="ARBA" id="ARBA00022490"/>
    </source>
</evidence>
<protein>
    <recommendedName>
        <fullName evidence="7">Ribosomal RNA small subunit methyltransferase H</fullName>
        <ecNumber evidence="7">2.1.1.199</ecNumber>
    </recommendedName>
    <alternativeName>
        <fullName evidence="7">16S rRNA m(4)C1402 methyltransferase</fullName>
    </alternativeName>
    <alternativeName>
        <fullName evidence="7">rRNA (cytosine-N(4)-)-methyltransferase RsmH</fullName>
    </alternativeName>
</protein>
<dbReference type="PANTHER" id="PTHR11265">
    <property type="entry name" value="S-ADENOSYL-METHYLTRANSFERASE MRAW"/>
    <property type="match status" value="1"/>
</dbReference>
<dbReference type="Gene3D" id="3.40.50.150">
    <property type="entry name" value="Vaccinia Virus protein VP39"/>
    <property type="match status" value="1"/>
</dbReference>
<dbReference type="GO" id="GO:0070475">
    <property type="term" value="P:rRNA base methylation"/>
    <property type="evidence" value="ECO:0007669"/>
    <property type="project" value="UniProtKB-UniRule"/>
</dbReference>
<keyword evidence="3 7" id="KW-0698">rRNA processing</keyword>
<dbReference type="Proteomes" id="UP000501237">
    <property type="component" value="Chromosome"/>
</dbReference>
<evidence type="ECO:0000256" key="5">
    <source>
        <dbReference type="ARBA" id="ARBA00022679"/>
    </source>
</evidence>
<evidence type="ECO:0000313" key="9">
    <source>
        <dbReference type="Proteomes" id="UP000501237"/>
    </source>
</evidence>
<name>A0A679G976_9GAMM</name>
<keyword evidence="4 7" id="KW-0489">Methyltransferase</keyword>
<dbReference type="RefSeq" id="WP_172432797.1">
    <property type="nucleotide sequence ID" value="NZ_AP022642.1"/>
</dbReference>
<comment type="function">
    <text evidence="7">Specifically methylates the N4 position of cytidine in position 1402 (C1402) of 16S rRNA.</text>
</comment>
<dbReference type="PIRSF" id="PIRSF004486">
    <property type="entry name" value="MraW"/>
    <property type="match status" value="1"/>
</dbReference>
<dbReference type="FunFam" id="1.10.150.170:FF:000001">
    <property type="entry name" value="Ribosomal RNA small subunit methyltransferase H"/>
    <property type="match status" value="1"/>
</dbReference>
<feature type="binding site" evidence="7">
    <location>
        <position position="105"/>
    </location>
    <ligand>
        <name>S-adenosyl-L-methionine</name>
        <dbReference type="ChEBI" id="CHEBI:59789"/>
    </ligand>
</feature>
<comment type="subcellular location">
    <subcellularLocation>
        <location evidence="7">Cytoplasm</location>
    </subcellularLocation>
</comment>
<dbReference type="NCBIfam" id="TIGR00006">
    <property type="entry name" value="16S rRNA (cytosine(1402)-N(4))-methyltransferase RsmH"/>
    <property type="match status" value="1"/>
</dbReference>
<dbReference type="HAMAP" id="MF_01007">
    <property type="entry name" value="16SrRNA_methyltr_H"/>
    <property type="match status" value="1"/>
</dbReference>
<dbReference type="EMBL" id="AP022642">
    <property type="protein sequence ID" value="BCA27261.1"/>
    <property type="molecule type" value="Genomic_DNA"/>
</dbReference>
<keyword evidence="5 7" id="KW-0808">Transferase</keyword>
<dbReference type="Pfam" id="PF01795">
    <property type="entry name" value="Methyltransf_5"/>
    <property type="match status" value="1"/>
</dbReference>
<comment type="catalytic activity">
    <reaction evidence="7">
        <text>cytidine(1402) in 16S rRNA + S-adenosyl-L-methionine = N(4)-methylcytidine(1402) in 16S rRNA + S-adenosyl-L-homocysteine + H(+)</text>
        <dbReference type="Rhea" id="RHEA:42928"/>
        <dbReference type="Rhea" id="RHEA-COMP:10286"/>
        <dbReference type="Rhea" id="RHEA-COMP:10287"/>
        <dbReference type="ChEBI" id="CHEBI:15378"/>
        <dbReference type="ChEBI" id="CHEBI:57856"/>
        <dbReference type="ChEBI" id="CHEBI:59789"/>
        <dbReference type="ChEBI" id="CHEBI:74506"/>
        <dbReference type="ChEBI" id="CHEBI:82748"/>
        <dbReference type="EC" id="2.1.1.199"/>
    </reaction>
</comment>
<evidence type="ECO:0000256" key="7">
    <source>
        <dbReference type="HAMAP-Rule" id="MF_01007"/>
    </source>
</evidence>
<feature type="binding site" evidence="7">
    <location>
        <begin position="37"/>
        <end position="39"/>
    </location>
    <ligand>
        <name>S-adenosyl-L-methionine</name>
        <dbReference type="ChEBI" id="CHEBI:59789"/>
    </ligand>
</feature>
<dbReference type="EC" id="2.1.1.199" evidence="7"/>
<evidence type="ECO:0000256" key="6">
    <source>
        <dbReference type="ARBA" id="ARBA00022691"/>
    </source>
</evidence>
<dbReference type="AlphaFoldDB" id="A0A679G976"/>
<reference evidence="8 9" key="1">
    <citation type="journal article" date="2020" name="Microbiol. Resour. Announc.">
        <title>Complete genome sequence of Pseudomonas otitidis strain MrB4, isolated from Lake Biwa in Japan.</title>
        <authorList>
            <person name="Miyazaki K."/>
            <person name="Hase E."/>
            <person name="Maruya T."/>
        </authorList>
    </citation>
    <scope>NUCLEOTIDE SEQUENCE [LARGE SCALE GENOMIC DNA]</scope>
    <source>
        <strain evidence="8 9">MrB4</strain>
    </source>
</reference>
<dbReference type="SUPFAM" id="SSF81799">
    <property type="entry name" value="Putative methyltransferase TM0872, insert domain"/>
    <property type="match status" value="1"/>
</dbReference>
<accession>A0A679G976</accession>
<dbReference type="SUPFAM" id="SSF53335">
    <property type="entry name" value="S-adenosyl-L-methionine-dependent methyltransferases"/>
    <property type="match status" value="1"/>
</dbReference>
<feature type="binding site" evidence="7">
    <location>
        <position position="112"/>
    </location>
    <ligand>
        <name>S-adenosyl-L-methionine</name>
        <dbReference type="ChEBI" id="CHEBI:59789"/>
    </ligand>
</feature>
<dbReference type="PANTHER" id="PTHR11265:SF0">
    <property type="entry name" value="12S RRNA N4-METHYLCYTIDINE METHYLTRANSFERASE"/>
    <property type="match status" value="1"/>
</dbReference>
<sequence length="315" mass="34747">MSTESSFRHITVLLDEAVESLAVRADGCYLDGTFGRGGHSRLILRHLGSEGRLLGFDKDPQAISTGQALAAEDGRFVIVQRSFAELGEELAGRGLVGQVDGVLLDLGVSSPQLDDAERGFSFLNDGPLDMRMDPERGQSAAQWIATASEDEISHVLKEYGEERFARRMARAIVQRRAERPFERTADLAAVIAAANPAWEKGKNPATRAFQGIRIHINNELGDLERGLQAALDSLAIGGRLVVISFHSLEDRIVKQFMRRQVKGEADNLPRDLPVRQAVFEPRLRLLGKPQYASEAELKANPRSRSAVMRVAEKLR</sequence>
<dbReference type="KEGG" id="poj:PtoMrB4_12380"/>
<dbReference type="InterPro" id="IPR029063">
    <property type="entry name" value="SAM-dependent_MTases_sf"/>
</dbReference>
<keyword evidence="6 7" id="KW-0949">S-adenosyl-L-methionine</keyword>
<dbReference type="InterPro" id="IPR002903">
    <property type="entry name" value="RsmH"/>
</dbReference>
<proteinExistence type="inferred from homology"/>
<evidence type="ECO:0000256" key="1">
    <source>
        <dbReference type="ARBA" id="ARBA00010396"/>
    </source>
</evidence>
<evidence type="ECO:0000256" key="3">
    <source>
        <dbReference type="ARBA" id="ARBA00022552"/>
    </source>
</evidence>
<keyword evidence="2 7" id="KW-0963">Cytoplasm</keyword>
<evidence type="ECO:0000313" key="8">
    <source>
        <dbReference type="EMBL" id="BCA27261.1"/>
    </source>
</evidence>
<feature type="binding site" evidence="7">
    <location>
        <position position="57"/>
    </location>
    <ligand>
        <name>S-adenosyl-L-methionine</name>
        <dbReference type="ChEBI" id="CHEBI:59789"/>
    </ligand>
</feature>
<comment type="similarity">
    <text evidence="1 7">Belongs to the methyltransferase superfamily. RsmH family.</text>
</comment>
<organism evidence="8 9">
    <name type="scientific">Metapseudomonas otitidis</name>
    <dbReference type="NCBI Taxonomy" id="319939"/>
    <lineage>
        <taxon>Bacteria</taxon>
        <taxon>Pseudomonadati</taxon>
        <taxon>Pseudomonadota</taxon>
        <taxon>Gammaproteobacteria</taxon>
        <taxon>Pseudomonadales</taxon>
        <taxon>Pseudomonadaceae</taxon>
        <taxon>Metapseudomonas</taxon>
    </lineage>
</organism>
<gene>
    <name evidence="7 8" type="primary">rsmH</name>
    <name evidence="8" type="ORF">PtoMrB4_12380</name>
</gene>
<evidence type="ECO:0000256" key="4">
    <source>
        <dbReference type="ARBA" id="ARBA00022603"/>
    </source>
</evidence>
<feature type="binding site" evidence="7">
    <location>
        <position position="83"/>
    </location>
    <ligand>
        <name>S-adenosyl-L-methionine</name>
        <dbReference type="ChEBI" id="CHEBI:59789"/>
    </ligand>
</feature>
<dbReference type="InterPro" id="IPR023397">
    <property type="entry name" value="SAM-dep_MeTrfase_MraW_recog"/>
</dbReference>